<dbReference type="PANTHER" id="PTHR24416:SF621">
    <property type="entry name" value="TYROSINE KINASE RECEPTOR CAD96CA"/>
    <property type="match status" value="1"/>
</dbReference>
<feature type="domain" description="Protein kinase" evidence="1">
    <location>
        <begin position="1"/>
        <end position="128"/>
    </location>
</feature>
<dbReference type="InterPro" id="IPR000719">
    <property type="entry name" value="Prot_kinase_dom"/>
</dbReference>
<sequence length="155" mass="17772">MDTCKISDFGLSLLGKLHKEKKMVKVPVRWLAPETLATGLYSSKSDVWSYGIVMFEIFSDGAVPYEGVQNLKEVRKKVLKEGLRVTPPETMSREDQVIMQLCFIQDSANRWTFEELKEKYSHIDDGFLPRFNKMLTSGKSTKRKGAIKTEARMET</sequence>
<dbReference type="GO" id="GO:0007169">
    <property type="term" value="P:cell surface receptor protein tyrosine kinase signaling pathway"/>
    <property type="evidence" value="ECO:0007669"/>
    <property type="project" value="TreeGrafter"/>
</dbReference>
<dbReference type="Pfam" id="PF07714">
    <property type="entry name" value="PK_Tyr_Ser-Thr"/>
    <property type="match status" value="1"/>
</dbReference>
<dbReference type="GO" id="GO:0004714">
    <property type="term" value="F:transmembrane receptor protein tyrosine kinase activity"/>
    <property type="evidence" value="ECO:0007669"/>
    <property type="project" value="TreeGrafter"/>
</dbReference>
<organism evidence="2 3">
    <name type="scientific">Diploscapter pachys</name>
    <dbReference type="NCBI Taxonomy" id="2018661"/>
    <lineage>
        <taxon>Eukaryota</taxon>
        <taxon>Metazoa</taxon>
        <taxon>Ecdysozoa</taxon>
        <taxon>Nematoda</taxon>
        <taxon>Chromadorea</taxon>
        <taxon>Rhabditida</taxon>
        <taxon>Rhabditina</taxon>
        <taxon>Rhabditomorpha</taxon>
        <taxon>Rhabditoidea</taxon>
        <taxon>Rhabditidae</taxon>
        <taxon>Diploscapter</taxon>
    </lineage>
</organism>
<dbReference type="Gene3D" id="1.10.510.10">
    <property type="entry name" value="Transferase(Phosphotransferase) domain 1"/>
    <property type="match status" value="1"/>
</dbReference>
<dbReference type="OrthoDB" id="346907at2759"/>
<dbReference type="GO" id="GO:0043235">
    <property type="term" value="C:receptor complex"/>
    <property type="evidence" value="ECO:0007669"/>
    <property type="project" value="TreeGrafter"/>
</dbReference>
<dbReference type="GO" id="GO:0005886">
    <property type="term" value="C:plasma membrane"/>
    <property type="evidence" value="ECO:0007669"/>
    <property type="project" value="TreeGrafter"/>
</dbReference>
<dbReference type="Proteomes" id="UP000218231">
    <property type="component" value="Unassembled WGS sequence"/>
</dbReference>
<dbReference type="PANTHER" id="PTHR24416">
    <property type="entry name" value="TYROSINE-PROTEIN KINASE RECEPTOR"/>
    <property type="match status" value="1"/>
</dbReference>
<dbReference type="PROSITE" id="PS50011">
    <property type="entry name" value="PROTEIN_KINASE_DOM"/>
    <property type="match status" value="1"/>
</dbReference>
<comment type="caution">
    <text evidence="2">The sequence shown here is derived from an EMBL/GenBank/DDBJ whole genome shotgun (WGS) entry which is preliminary data.</text>
</comment>
<proteinExistence type="predicted"/>
<accession>A0A2A2LKY9</accession>
<dbReference type="InterPro" id="IPR020635">
    <property type="entry name" value="Tyr_kinase_cat_dom"/>
</dbReference>
<evidence type="ECO:0000313" key="3">
    <source>
        <dbReference type="Proteomes" id="UP000218231"/>
    </source>
</evidence>
<dbReference type="InterPro" id="IPR050122">
    <property type="entry name" value="RTK"/>
</dbReference>
<dbReference type="AlphaFoldDB" id="A0A2A2LKY9"/>
<protein>
    <recommendedName>
        <fullName evidence="1">Protein kinase domain-containing protein</fullName>
    </recommendedName>
</protein>
<evidence type="ECO:0000313" key="2">
    <source>
        <dbReference type="EMBL" id="PAV86903.1"/>
    </source>
</evidence>
<name>A0A2A2LKY9_9BILA</name>
<dbReference type="InterPro" id="IPR011009">
    <property type="entry name" value="Kinase-like_dom_sf"/>
</dbReference>
<dbReference type="GO" id="GO:0005524">
    <property type="term" value="F:ATP binding"/>
    <property type="evidence" value="ECO:0007669"/>
    <property type="project" value="InterPro"/>
</dbReference>
<reference evidence="2 3" key="1">
    <citation type="journal article" date="2017" name="Curr. Biol.">
        <title>Genome architecture and evolution of a unichromosomal asexual nematode.</title>
        <authorList>
            <person name="Fradin H."/>
            <person name="Zegar C."/>
            <person name="Gutwein M."/>
            <person name="Lucas J."/>
            <person name="Kovtun M."/>
            <person name="Corcoran D."/>
            <person name="Baugh L.R."/>
            <person name="Kiontke K."/>
            <person name="Gunsalus K."/>
            <person name="Fitch D.H."/>
            <person name="Piano F."/>
        </authorList>
    </citation>
    <scope>NUCLEOTIDE SEQUENCE [LARGE SCALE GENOMIC DNA]</scope>
    <source>
        <strain evidence="2">PF1309</strain>
    </source>
</reference>
<evidence type="ECO:0000259" key="1">
    <source>
        <dbReference type="PROSITE" id="PS50011"/>
    </source>
</evidence>
<dbReference type="EMBL" id="LIAE01006617">
    <property type="protein sequence ID" value="PAV86903.1"/>
    <property type="molecule type" value="Genomic_DNA"/>
</dbReference>
<dbReference type="SUPFAM" id="SSF56112">
    <property type="entry name" value="Protein kinase-like (PK-like)"/>
    <property type="match status" value="1"/>
</dbReference>
<dbReference type="SMART" id="SM00219">
    <property type="entry name" value="TyrKc"/>
    <property type="match status" value="1"/>
</dbReference>
<gene>
    <name evidence="2" type="ORF">WR25_03363</name>
</gene>
<dbReference type="STRING" id="2018661.A0A2A2LKY9"/>
<keyword evidence="3" id="KW-1185">Reference proteome</keyword>
<dbReference type="InterPro" id="IPR001245">
    <property type="entry name" value="Ser-Thr/Tyr_kinase_cat_dom"/>
</dbReference>
<dbReference type="PRINTS" id="PR00109">
    <property type="entry name" value="TYRKINASE"/>
</dbReference>